<evidence type="ECO:0000256" key="1">
    <source>
        <dbReference type="ARBA" id="ARBA00010587"/>
    </source>
</evidence>
<dbReference type="Pfam" id="PF01814">
    <property type="entry name" value="Hemerythrin"/>
    <property type="match status" value="1"/>
</dbReference>
<dbReference type="EMBL" id="MLJW01003711">
    <property type="protein sequence ID" value="OIQ71468.1"/>
    <property type="molecule type" value="Genomic_DNA"/>
</dbReference>
<evidence type="ECO:0000256" key="3">
    <source>
        <dbReference type="ARBA" id="ARBA00023004"/>
    </source>
</evidence>
<dbReference type="NCBIfam" id="TIGR02481">
    <property type="entry name" value="hemeryth_dom"/>
    <property type="match status" value="1"/>
</dbReference>
<gene>
    <name evidence="5" type="ORF">GALL_469130</name>
</gene>
<keyword evidence="2" id="KW-0479">Metal-binding</keyword>
<dbReference type="CDD" id="cd12107">
    <property type="entry name" value="Hemerythrin"/>
    <property type="match status" value="1"/>
</dbReference>
<evidence type="ECO:0000256" key="2">
    <source>
        <dbReference type="ARBA" id="ARBA00022723"/>
    </source>
</evidence>
<dbReference type="InterPro" id="IPR016131">
    <property type="entry name" value="Haemerythrin_Fe_BS"/>
</dbReference>
<dbReference type="SUPFAM" id="SSF47188">
    <property type="entry name" value="Hemerythrin-like"/>
    <property type="match status" value="1"/>
</dbReference>
<protein>
    <submittedName>
        <fullName evidence="5">Bacteriohemerythrin</fullName>
    </submittedName>
</protein>
<dbReference type="PROSITE" id="PS00550">
    <property type="entry name" value="HEMERYTHRINS"/>
    <property type="match status" value="1"/>
</dbReference>
<evidence type="ECO:0000259" key="4">
    <source>
        <dbReference type="Pfam" id="PF01814"/>
    </source>
</evidence>
<evidence type="ECO:0000313" key="5">
    <source>
        <dbReference type="EMBL" id="OIQ71468.1"/>
    </source>
</evidence>
<accession>A0A1J5PV61</accession>
<name>A0A1J5PV61_9ZZZZ</name>
<dbReference type="InterPro" id="IPR035938">
    <property type="entry name" value="Hemerythrin-like_sf"/>
</dbReference>
<comment type="caution">
    <text evidence="5">The sequence shown here is derived from an EMBL/GenBank/DDBJ whole genome shotgun (WGS) entry which is preliminary data.</text>
</comment>
<sequence length="135" mass="15701">MMLKWDTCYEIGHERIDAEHRIFLGLIVDFEALVNQGAAKDKLIRTLKEICKYAEFHFFSEQNVMIDCHYPEYVSHTSLHQQLLAAADDQLFRLTAGQVQASEVFEFLFEWFALHTSTEDKKLVAYTRASPDPAR</sequence>
<dbReference type="GO" id="GO:0046872">
    <property type="term" value="F:metal ion binding"/>
    <property type="evidence" value="ECO:0007669"/>
    <property type="project" value="UniProtKB-KW"/>
</dbReference>
<comment type="similarity">
    <text evidence="1">Belongs to the hemerythrin family.</text>
</comment>
<dbReference type="AlphaFoldDB" id="A0A1J5PV61"/>
<dbReference type="InterPro" id="IPR012827">
    <property type="entry name" value="Hemerythrin_metal-bd"/>
</dbReference>
<reference evidence="5" key="1">
    <citation type="submission" date="2016-10" db="EMBL/GenBank/DDBJ databases">
        <title>Sequence of Gallionella enrichment culture.</title>
        <authorList>
            <person name="Poehlein A."/>
            <person name="Muehling M."/>
            <person name="Daniel R."/>
        </authorList>
    </citation>
    <scope>NUCLEOTIDE SEQUENCE</scope>
</reference>
<dbReference type="InterPro" id="IPR050669">
    <property type="entry name" value="Hemerythrin"/>
</dbReference>
<feature type="domain" description="Hemerythrin-like" evidence="4">
    <location>
        <begin position="13"/>
        <end position="125"/>
    </location>
</feature>
<dbReference type="InterPro" id="IPR012312">
    <property type="entry name" value="Hemerythrin-like"/>
</dbReference>
<dbReference type="Gene3D" id="1.20.120.50">
    <property type="entry name" value="Hemerythrin-like"/>
    <property type="match status" value="1"/>
</dbReference>
<proteinExistence type="inferred from homology"/>
<organism evidence="5">
    <name type="scientific">mine drainage metagenome</name>
    <dbReference type="NCBI Taxonomy" id="410659"/>
    <lineage>
        <taxon>unclassified sequences</taxon>
        <taxon>metagenomes</taxon>
        <taxon>ecological metagenomes</taxon>
    </lineage>
</organism>
<keyword evidence="3" id="KW-0408">Iron</keyword>
<dbReference type="PANTHER" id="PTHR37164:SF1">
    <property type="entry name" value="BACTERIOHEMERYTHRIN"/>
    <property type="match status" value="1"/>
</dbReference>
<dbReference type="PANTHER" id="PTHR37164">
    <property type="entry name" value="BACTERIOHEMERYTHRIN"/>
    <property type="match status" value="1"/>
</dbReference>